<name>X0XVA1_9ZZZZ</name>
<dbReference type="AlphaFoldDB" id="X0XVA1"/>
<reference evidence="1" key="1">
    <citation type="journal article" date="2014" name="Front. Microbiol.">
        <title>High frequency of phylogenetically diverse reductive dehalogenase-homologous genes in deep subseafloor sedimentary metagenomes.</title>
        <authorList>
            <person name="Kawai M."/>
            <person name="Futagami T."/>
            <person name="Toyoda A."/>
            <person name="Takaki Y."/>
            <person name="Nishi S."/>
            <person name="Hori S."/>
            <person name="Arai W."/>
            <person name="Tsubouchi T."/>
            <person name="Morono Y."/>
            <person name="Uchiyama I."/>
            <person name="Ito T."/>
            <person name="Fujiyama A."/>
            <person name="Inagaki F."/>
            <person name="Takami H."/>
        </authorList>
    </citation>
    <scope>NUCLEOTIDE SEQUENCE</scope>
    <source>
        <strain evidence="1">Expedition CK06-06</strain>
    </source>
</reference>
<protein>
    <submittedName>
        <fullName evidence="1">Uncharacterized protein</fullName>
    </submittedName>
</protein>
<comment type="caution">
    <text evidence="1">The sequence shown here is derived from an EMBL/GenBank/DDBJ whole genome shotgun (WGS) entry which is preliminary data.</text>
</comment>
<gene>
    <name evidence="1" type="ORF">S01H1_75137</name>
</gene>
<sequence>RDPTALFSANAFPMRHRDIIYVANADSIEFIKFADFILSITGLAAGVSGDILGTRDAVRALGN</sequence>
<evidence type="ECO:0000313" key="1">
    <source>
        <dbReference type="EMBL" id="GAG47285.1"/>
    </source>
</evidence>
<proteinExistence type="predicted"/>
<organism evidence="1">
    <name type="scientific">marine sediment metagenome</name>
    <dbReference type="NCBI Taxonomy" id="412755"/>
    <lineage>
        <taxon>unclassified sequences</taxon>
        <taxon>metagenomes</taxon>
        <taxon>ecological metagenomes</taxon>
    </lineage>
</organism>
<feature type="non-terminal residue" evidence="1">
    <location>
        <position position="1"/>
    </location>
</feature>
<dbReference type="EMBL" id="BARS01050313">
    <property type="protein sequence ID" value="GAG47285.1"/>
    <property type="molecule type" value="Genomic_DNA"/>
</dbReference>
<accession>X0XVA1</accession>